<keyword evidence="12" id="KW-0238">DNA-binding</keyword>
<dbReference type="AlphaFoldDB" id="A0AAD9I0Q6"/>
<comment type="catalytic activity">
    <reaction evidence="15">
        <text>DNA(n) + a 2'-deoxyribonucleoside 5'-triphosphate = DNA(n+1) + diphosphate</text>
        <dbReference type="Rhea" id="RHEA:22508"/>
        <dbReference type="Rhea" id="RHEA-COMP:17339"/>
        <dbReference type="Rhea" id="RHEA-COMP:17340"/>
        <dbReference type="ChEBI" id="CHEBI:33019"/>
        <dbReference type="ChEBI" id="CHEBI:61560"/>
        <dbReference type="ChEBI" id="CHEBI:173112"/>
        <dbReference type="EC" id="2.7.7.7"/>
    </reaction>
</comment>
<dbReference type="PANTHER" id="PTHR42648">
    <property type="entry name" value="TRANSPOSASE, PUTATIVE-RELATED"/>
    <property type="match status" value="1"/>
</dbReference>
<dbReference type="Gene3D" id="3.30.420.10">
    <property type="entry name" value="Ribonuclease H-like superfamily/Ribonuclease H"/>
    <property type="match status" value="1"/>
</dbReference>
<accession>A0AAD9I0Q6</accession>
<keyword evidence="9" id="KW-0229">DNA integration</keyword>
<feature type="compositionally biased region" description="Basic residues" evidence="16">
    <location>
        <begin position="319"/>
        <end position="331"/>
    </location>
</feature>
<feature type="region of interest" description="Disordered" evidence="16">
    <location>
        <begin position="305"/>
        <end position="346"/>
    </location>
</feature>
<keyword evidence="11" id="KW-0808">Transferase</keyword>
<evidence type="ECO:0000259" key="17">
    <source>
        <dbReference type="PROSITE" id="PS50994"/>
    </source>
</evidence>
<evidence type="ECO:0000256" key="2">
    <source>
        <dbReference type="ARBA" id="ARBA00022695"/>
    </source>
</evidence>
<dbReference type="InterPro" id="IPR012337">
    <property type="entry name" value="RNaseH-like_sf"/>
</dbReference>
<dbReference type="GO" id="GO:0003887">
    <property type="term" value="F:DNA-directed DNA polymerase activity"/>
    <property type="evidence" value="ECO:0007669"/>
    <property type="project" value="UniProtKB-KW"/>
</dbReference>
<evidence type="ECO:0000256" key="6">
    <source>
        <dbReference type="ARBA" id="ARBA00022801"/>
    </source>
</evidence>
<feature type="compositionally biased region" description="Low complexity" evidence="16">
    <location>
        <begin position="55"/>
        <end position="70"/>
    </location>
</feature>
<evidence type="ECO:0000256" key="16">
    <source>
        <dbReference type="SAM" id="MobiDB-lite"/>
    </source>
</evidence>
<keyword evidence="10" id="KW-0695">RNA-directed DNA polymerase</keyword>
<evidence type="ECO:0000256" key="1">
    <source>
        <dbReference type="ARBA" id="ARBA00022578"/>
    </source>
</evidence>
<dbReference type="GO" id="GO:0046872">
    <property type="term" value="F:metal ion binding"/>
    <property type="evidence" value="ECO:0007669"/>
    <property type="project" value="UniProtKB-KW"/>
</dbReference>
<keyword evidence="11" id="KW-0239">DNA-directed DNA polymerase</keyword>
<comment type="caution">
    <text evidence="18">The sequence shown here is derived from an EMBL/GenBank/DDBJ whole genome shotgun (WGS) entry which is preliminary data.</text>
</comment>
<reference evidence="18" key="1">
    <citation type="journal article" date="2023" name="Mol. Plant Microbe Interact.">
        <title>Elucidating the Obligate Nature and Biological Capacity of an Invasive Fungal Corn Pathogen.</title>
        <authorList>
            <person name="MacCready J.S."/>
            <person name="Roggenkamp E.M."/>
            <person name="Gdanetz K."/>
            <person name="Chilvers M.I."/>
        </authorList>
    </citation>
    <scope>NUCLEOTIDE SEQUENCE</scope>
    <source>
        <strain evidence="18">PM02</strain>
    </source>
</reference>
<evidence type="ECO:0000256" key="8">
    <source>
        <dbReference type="ARBA" id="ARBA00022884"/>
    </source>
</evidence>
<evidence type="ECO:0000256" key="11">
    <source>
        <dbReference type="ARBA" id="ARBA00022932"/>
    </source>
</evidence>
<keyword evidence="1" id="KW-0815">Transposition</keyword>
<evidence type="ECO:0000313" key="18">
    <source>
        <dbReference type="EMBL" id="KAK2068833.1"/>
    </source>
</evidence>
<evidence type="ECO:0000256" key="12">
    <source>
        <dbReference type="ARBA" id="ARBA00023125"/>
    </source>
</evidence>
<keyword evidence="2" id="KW-0548">Nucleotidyltransferase</keyword>
<dbReference type="PANTHER" id="PTHR42648:SF11">
    <property type="entry name" value="TRANSPOSON TY4-P GAG-POL POLYPROTEIN"/>
    <property type="match status" value="1"/>
</dbReference>
<keyword evidence="19" id="KW-1185">Reference proteome</keyword>
<keyword evidence="6" id="KW-0378">Hydrolase</keyword>
<dbReference type="GO" id="GO:0003723">
    <property type="term" value="F:RNA binding"/>
    <property type="evidence" value="ECO:0007669"/>
    <property type="project" value="UniProtKB-KW"/>
</dbReference>
<dbReference type="GO" id="GO:0003677">
    <property type="term" value="F:DNA binding"/>
    <property type="evidence" value="ECO:0007669"/>
    <property type="project" value="UniProtKB-KW"/>
</dbReference>
<evidence type="ECO:0000256" key="3">
    <source>
        <dbReference type="ARBA" id="ARBA00022722"/>
    </source>
</evidence>
<keyword evidence="7" id="KW-0460">Magnesium</keyword>
<evidence type="ECO:0000256" key="9">
    <source>
        <dbReference type="ARBA" id="ARBA00022908"/>
    </source>
</evidence>
<dbReference type="PROSITE" id="PS50994">
    <property type="entry name" value="INTEGRASE"/>
    <property type="match status" value="1"/>
</dbReference>
<dbReference type="GO" id="GO:0006310">
    <property type="term" value="P:DNA recombination"/>
    <property type="evidence" value="ECO:0007669"/>
    <property type="project" value="UniProtKB-KW"/>
</dbReference>
<comment type="catalytic activity">
    <reaction evidence="14">
        <text>DNA(n) + a 2'-deoxyribonucleoside 5'-triphosphate = DNA(n+1) + diphosphate</text>
        <dbReference type="Rhea" id="RHEA:22508"/>
        <dbReference type="Rhea" id="RHEA-COMP:17339"/>
        <dbReference type="Rhea" id="RHEA-COMP:17340"/>
        <dbReference type="ChEBI" id="CHEBI:33019"/>
        <dbReference type="ChEBI" id="CHEBI:61560"/>
        <dbReference type="ChEBI" id="CHEBI:173112"/>
        <dbReference type="EC" id="2.7.7.49"/>
    </reaction>
</comment>
<feature type="region of interest" description="Disordered" evidence="16">
    <location>
        <begin position="361"/>
        <end position="408"/>
    </location>
</feature>
<sequence>MADQAKGKGIAPKRASNPADPGDIKTLLLSLNTLKASVEDSVSAIKNISSTLASLTNSSNTTTTGKTSYSPRFDPFSGTIDLDSPLRPPRKEPYLGPAIDNIATSNLDPPIDTGPKEGFKDTITSSIVKELSKKGYTIPDDSKPSGESNFEQWIQALSIVLRALGISNFLENPDISNTYSDSDQAVPLMLLRNSLSSGPRAAISWIYIPSKAFKLLIRQYSRPIESKKEDVYNEFHALTFSTQKKGLLAFNAEFNGYLAKLTMAKIDIDPSLILNYLNIEYLMADILEESRNPAIEVYRAAHVANSSNSTPNSNSNPSKKGKNKKKGKKKASYNIKGQNYSAKSAEQASFMPGSYNLAIEEEEESDSSSNSRYKKRKDFKEKGLKTSSNNKAKYKDNQPRRRPRDPTLYNSWLHNTGSIDYISNSKERFTTFTPNIGQLRPINTGNSPVSPAGIGSIILELLSRKAPPTYTKLVLDNVLYLPNIDINIVSRVRHYDSGGCLIKETLYGGDRRYIAVLDFKKSGFFLNVKGSSKPILYANFAFPLGLSSYTTKSIELQRNKIVVEIPFNSIRKEDYRPIIEDAIVSEAIEPNKRYKLRNSPAKGTTLEGIGPSLRGKRPFIEGNKVVEKAISSPSLKEPNIGLRLLKKTSSITKGLPNFDKIKEADFHCSSCDRGKAVRRVSKALIPDPPRVLDLIEGDTVKIRPRPYNRNPIVLLLVNRKSRYRRVFNLPNKSGPIVANAIKGFFRGLRNGFGRYPTKFHFDGGTEITDLLTTWLAKRGIKFSTSAPYIHEQNGLVERLIRVILDLELVNSTAITNKETTPFEVLFNELEPSIPHIPNLERCRAIGAKGEAIISLEKRSKSLKFTSRTEEYKLLAVLGSKTYLVYIPSRRAVLKTSTVKFIEDNTVLSQPTDNTALEGELVDLDLDLEGGVSPDPSNLNTEKPISIEIGPSKLEPYESSSDKPIFAPKPIEVIAPNQPITNEPLDNSDLISEGDKMQLDYYKLLAKTSSYILSFVYKARKRVISKDSTPTIYKQVLKLPRDERSKWLEAICHGQSKDGL</sequence>
<evidence type="ECO:0000256" key="5">
    <source>
        <dbReference type="ARBA" id="ARBA00022759"/>
    </source>
</evidence>
<keyword evidence="3" id="KW-0540">Nuclease</keyword>
<evidence type="ECO:0000256" key="10">
    <source>
        <dbReference type="ARBA" id="ARBA00022918"/>
    </source>
</evidence>
<organism evidence="18 19">
    <name type="scientific">Phyllachora maydis</name>
    <dbReference type="NCBI Taxonomy" id="1825666"/>
    <lineage>
        <taxon>Eukaryota</taxon>
        <taxon>Fungi</taxon>
        <taxon>Dikarya</taxon>
        <taxon>Ascomycota</taxon>
        <taxon>Pezizomycotina</taxon>
        <taxon>Sordariomycetes</taxon>
        <taxon>Sordariomycetidae</taxon>
        <taxon>Phyllachorales</taxon>
        <taxon>Phyllachoraceae</taxon>
        <taxon>Phyllachora</taxon>
    </lineage>
</organism>
<feature type="compositionally biased region" description="Polar residues" evidence="16">
    <location>
        <begin position="335"/>
        <end position="346"/>
    </location>
</feature>
<evidence type="ECO:0000313" key="19">
    <source>
        <dbReference type="Proteomes" id="UP001217918"/>
    </source>
</evidence>
<dbReference type="GO" id="GO:0005634">
    <property type="term" value="C:nucleus"/>
    <property type="evidence" value="ECO:0007669"/>
    <property type="project" value="UniProtKB-ARBA"/>
</dbReference>
<dbReference type="GO" id="GO:0003964">
    <property type="term" value="F:RNA-directed DNA polymerase activity"/>
    <property type="evidence" value="ECO:0007669"/>
    <property type="project" value="UniProtKB-KW"/>
</dbReference>
<feature type="compositionally biased region" description="Low complexity" evidence="16">
    <location>
        <begin position="305"/>
        <end position="318"/>
    </location>
</feature>
<name>A0AAD9I0Q6_9PEZI</name>
<evidence type="ECO:0000256" key="4">
    <source>
        <dbReference type="ARBA" id="ARBA00022723"/>
    </source>
</evidence>
<dbReference type="GO" id="GO:0004519">
    <property type="term" value="F:endonuclease activity"/>
    <property type="evidence" value="ECO:0007669"/>
    <property type="project" value="UniProtKB-KW"/>
</dbReference>
<keyword evidence="13" id="KW-0233">DNA recombination</keyword>
<feature type="domain" description="Integrase catalytic" evidence="17">
    <location>
        <begin position="685"/>
        <end position="803"/>
    </location>
</feature>
<evidence type="ECO:0000256" key="13">
    <source>
        <dbReference type="ARBA" id="ARBA00023172"/>
    </source>
</evidence>
<dbReference type="GO" id="GO:0016787">
    <property type="term" value="F:hydrolase activity"/>
    <property type="evidence" value="ECO:0007669"/>
    <property type="project" value="UniProtKB-KW"/>
</dbReference>
<dbReference type="InterPro" id="IPR039537">
    <property type="entry name" value="Retrotran_Ty1/copia-like"/>
</dbReference>
<evidence type="ECO:0000256" key="7">
    <source>
        <dbReference type="ARBA" id="ARBA00022842"/>
    </source>
</evidence>
<dbReference type="EMBL" id="JAQQPM010000002">
    <property type="protein sequence ID" value="KAK2068833.1"/>
    <property type="molecule type" value="Genomic_DNA"/>
</dbReference>
<dbReference type="GO" id="GO:0015074">
    <property type="term" value="P:DNA integration"/>
    <property type="evidence" value="ECO:0007669"/>
    <property type="project" value="UniProtKB-KW"/>
</dbReference>
<gene>
    <name evidence="18" type="ORF">P8C59_003449</name>
</gene>
<feature type="region of interest" description="Disordered" evidence="16">
    <location>
        <begin position="1"/>
        <end position="24"/>
    </location>
</feature>
<keyword evidence="8" id="KW-0694">RNA-binding</keyword>
<keyword evidence="4" id="KW-0479">Metal-binding</keyword>
<evidence type="ECO:0000256" key="14">
    <source>
        <dbReference type="ARBA" id="ARBA00048173"/>
    </source>
</evidence>
<protein>
    <recommendedName>
        <fullName evidence="17">Integrase catalytic domain-containing protein</fullName>
    </recommendedName>
</protein>
<keyword evidence="5" id="KW-0255">Endonuclease</keyword>
<evidence type="ECO:0000256" key="15">
    <source>
        <dbReference type="ARBA" id="ARBA00049244"/>
    </source>
</evidence>
<dbReference type="InterPro" id="IPR036397">
    <property type="entry name" value="RNaseH_sf"/>
</dbReference>
<feature type="region of interest" description="Disordered" evidence="16">
    <location>
        <begin position="55"/>
        <end position="119"/>
    </location>
</feature>
<dbReference type="Proteomes" id="UP001217918">
    <property type="component" value="Unassembled WGS sequence"/>
</dbReference>
<proteinExistence type="predicted"/>
<dbReference type="SUPFAM" id="SSF53098">
    <property type="entry name" value="Ribonuclease H-like"/>
    <property type="match status" value="1"/>
</dbReference>
<dbReference type="GO" id="GO:0032196">
    <property type="term" value="P:transposition"/>
    <property type="evidence" value="ECO:0007669"/>
    <property type="project" value="UniProtKB-KW"/>
</dbReference>
<dbReference type="InterPro" id="IPR001584">
    <property type="entry name" value="Integrase_cat-core"/>
</dbReference>